<dbReference type="AlphaFoldDB" id="A0AAE3GIU9"/>
<feature type="transmembrane region" description="Helical" evidence="7">
    <location>
        <begin position="95"/>
        <end position="121"/>
    </location>
</feature>
<dbReference type="GO" id="GO:0005886">
    <property type="term" value="C:plasma membrane"/>
    <property type="evidence" value="ECO:0007669"/>
    <property type="project" value="UniProtKB-SubCell"/>
</dbReference>
<dbReference type="PANTHER" id="PTHR23513:SF6">
    <property type="entry name" value="MAJOR FACILITATOR SUPERFAMILY ASSOCIATED DOMAIN-CONTAINING PROTEIN"/>
    <property type="match status" value="1"/>
</dbReference>
<comment type="caution">
    <text evidence="9">The sequence shown here is derived from an EMBL/GenBank/DDBJ whole genome shotgun (WGS) entry which is preliminary data.</text>
</comment>
<dbReference type="CDD" id="cd06173">
    <property type="entry name" value="MFS_MefA_like"/>
    <property type="match status" value="1"/>
</dbReference>
<dbReference type="InterPro" id="IPR020846">
    <property type="entry name" value="MFS_dom"/>
</dbReference>
<keyword evidence="4 7" id="KW-0812">Transmembrane</keyword>
<feature type="transmembrane region" description="Helical" evidence="7">
    <location>
        <begin position="163"/>
        <end position="187"/>
    </location>
</feature>
<name>A0AAE3GIU9_9PSEU</name>
<dbReference type="EMBL" id="JAMTCK010000013">
    <property type="protein sequence ID" value="MCP2168423.1"/>
    <property type="molecule type" value="Genomic_DNA"/>
</dbReference>
<dbReference type="Proteomes" id="UP001206128">
    <property type="component" value="Unassembled WGS sequence"/>
</dbReference>
<keyword evidence="2" id="KW-0813">Transport</keyword>
<dbReference type="InterPro" id="IPR036259">
    <property type="entry name" value="MFS_trans_sf"/>
</dbReference>
<dbReference type="Gene3D" id="1.20.1250.20">
    <property type="entry name" value="MFS general substrate transporter like domains"/>
    <property type="match status" value="1"/>
</dbReference>
<feature type="transmembrane region" description="Helical" evidence="7">
    <location>
        <begin position="56"/>
        <end position="74"/>
    </location>
</feature>
<dbReference type="RefSeq" id="WP_253776234.1">
    <property type="nucleotide sequence ID" value="NZ_JAMTCK010000013.1"/>
</dbReference>
<evidence type="ECO:0000256" key="7">
    <source>
        <dbReference type="SAM" id="Phobius"/>
    </source>
</evidence>
<feature type="transmembrane region" description="Helical" evidence="7">
    <location>
        <begin position="289"/>
        <end position="307"/>
    </location>
</feature>
<evidence type="ECO:0000313" key="9">
    <source>
        <dbReference type="EMBL" id="MCP2168423.1"/>
    </source>
</evidence>
<evidence type="ECO:0000313" key="10">
    <source>
        <dbReference type="Proteomes" id="UP001206128"/>
    </source>
</evidence>
<keyword evidence="3" id="KW-1003">Cell membrane</keyword>
<dbReference type="PROSITE" id="PS50850">
    <property type="entry name" value="MFS"/>
    <property type="match status" value="1"/>
</dbReference>
<evidence type="ECO:0000259" key="8">
    <source>
        <dbReference type="PROSITE" id="PS50850"/>
    </source>
</evidence>
<keyword evidence="6 7" id="KW-0472">Membrane</keyword>
<protein>
    <submittedName>
        <fullName evidence="9">Arabinose efflux permease, MFS family</fullName>
    </submittedName>
</protein>
<proteinExistence type="predicted"/>
<accession>A0AAE3GIU9</accession>
<keyword evidence="5 7" id="KW-1133">Transmembrane helix</keyword>
<evidence type="ECO:0000256" key="5">
    <source>
        <dbReference type="ARBA" id="ARBA00022989"/>
    </source>
</evidence>
<dbReference type="Pfam" id="PF05977">
    <property type="entry name" value="MFS_3"/>
    <property type="match status" value="1"/>
</dbReference>
<dbReference type="GO" id="GO:0022857">
    <property type="term" value="F:transmembrane transporter activity"/>
    <property type="evidence" value="ECO:0007669"/>
    <property type="project" value="InterPro"/>
</dbReference>
<reference evidence="9" key="1">
    <citation type="submission" date="2022-06" db="EMBL/GenBank/DDBJ databases">
        <title>Genomic Encyclopedia of Archaeal and Bacterial Type Strains, Phase II (KMG-II): from individual species to whole genera.</title>
        <authorList>
            <person name="Goeker M."/>
        </authorList>
    </citation>
    <scope>NUCLEOTIDE SEQUENCE</scope>
    <source>
        <strain evidence="9">DSM 43935</strain>
    </source>
</reference>
<feature type="transmembrane region" description="Helical" evidence="7">
    <location>
        <begin position="381"/>
        <end position="398"/>
    </location>
</feature>
<organism evidence="9 10">
    <name type="scientific">Goodfellowiella coeruleoviolacea</name>
    <dbReference type="NCBI Taxonomy" id="334858"/>
    <lineage>
        <taxon>Bacteria</taxon>
        <taxon>Bacillati</taxon>
        <taxon>Actinomycetota</taxon>
        <taxon>Actinomycetes</taxon>
        <taxon>Pseudonocardiales</taxon>
        <taxon>Pseudonocardiaceae</taxon>
        <taxon>Goodfellowiella</taxon>
    </lineage>
</organism>
<feature type="transmembrane region" description="Helical" evidence="7">
    <location>
        <begin position="356"/>
        <end position="375"/>
    </location>
</feature>
<evidence type="ECO:0000256" key="6">
    <source>
        <dbReference type="ARBA" id="ARBA00023136"/>
    </source>
</evidence>
<feature type="domain" description="Major facilitator superfamily (MFS) profile" evidence="8">
    <location>
        <begin position="172"/>
        <end position="421"/>
    </location>
</feature>
<evidence type="ECO:0000256" key="3">
    <source>
        <dbReference type="ARBA" id="ARBA00022475"/>
    </source>
</evidence>
<comment type="subcellular location">
    <subcellularLocation>
        <location evidence="1">Cell membrane</location>
        <topology evidence="1">Multi-pass membrane protein</topology>
    </subcellularLocation>
</comment>
<dbReference type="PANTHER" id="PTHR23513">
    <property type="entry name" value="INTEGRAL MEMBRANE EFFLUX PROTEIN-RELATED"/>
    <property type="match status" value="1"/>
</dbReference>
<feature type="transmembrane region" description="Helical" evidence="7">
    <location>
        <begin position="313"/>
        <end position="335"/>
    </location>
</feature>
<dbReference type="SUPFAM" id="SSF103473">
    <property type="entry name" value="MFS general substrate transporter"/>
    <property type="match status" value="1"/>
</dbReference>
<dbReference type="InterPro" id="IPR010290">
    <property type="entry name" value="TM_effector"/>
</dbReference>
<gene>
    <name evidence="9" type="ORF">LX83_005301</name>
</gene>
<keyword evidence="10" id="KW-1185">Reference proteome</keyword>
<feature type="transmembrane region" description="Helical" evidence="7">
    <location>
        <begin position="261"/>
        <end position="282"/>
    </location>
</feature>
<evidence type="ECO:0000256" key="2">
    <source>
        <dbReference type="ARBA" id="ARBA00022448"/>
    </source>
</evidence>
<feature type="transmembrane region" description="Helical" evidence="7">
    <location>
        <begin position="226"/>
        <end position="249"/>
    </location>
</feature>
<evidence type="ECO:0000256" key="4">
    <source>
        <dbReference type="ARBA" id="ARBA00022692"/>
    </source>
</evidence>
<evidence type="ECO:0000256" key="1">
    <source>
        <dbReference type="ARBA" id="ARBA00004651"/>
    </source>
</evidence>
<sequence>MSGRSLFHHRDFRQLWFGDAISQFGSEVGRLAMPMIAVVALAATPFQVGLVTTAETIGFLLVGLPAGVWVDRVRRRPLMLRADLGRAVLLLSVPLAWWAGLLTLVHLLVVGLLVSVLTVFFDIAYQSYVPSLVGREQIVAGNAKLEATRSTAVVTGPAIGGGLVQVIGAASTVLATALGYLASALFLRRIRTEEAAPPGREEHGPLRREITTGLRFVVGHPLLRPLAAYTATTNLFSGIGEAVVVLFLVRELGLTPGVAGAVLTASGIGGVLGALTSSWWAGRLGQARVMWLIMLVTQPLTLLLPLTQPGWRLGLFLVGYLAVGYGIVVYNVAALSFRQSICPDHLLGRMNSAMRFLVWGTLPLGGLLGGALAEWLGVRGALWVAGVGQAAALLWLLFSPLRRMRDLPEGDGQPAPATAAS</sequence>